<dbReference type="EMBL" id="NESQ01000012">
    <property type="protein sequence ID" value="PUU83439.1"/>
    <property type="molecule type" value="Genomic_DNA"/>
</dbReference>
<dbReference type="Proteomes" id="UP000244722">
    <property type="component" value="Unassembled WGS sequence"/>
</dbReference>
<name>A0A2T7A6T2_TUBBO</name>
<keyword evidence="2" id="KW-1185">Reference proteome</keyword>
<protein>
    <submittedName>
        <fullName evidence="1">Uncharacterized protein</fullName>
    </submittedName>
</protein>
<accession>A0A2T7A6T2</accession>
<sequence>MYHAGDRAIVPASYRNSRSLPESYSLVHQSKPRTGVRYGSGGTIYHNQQPGATMYHRQTMYQRQPVVYHQNGRTTRYYGNQNTMYHNNQVGRYNGQGTLYHRNSRVYQSPMDLDPYTGRNSYHEQRYVVPVNNQARYIRGYDPQARQSRRYGYRDTYHREVVEPSCCVIA</sequence>
<evidence type="ECO:0000313" key="1">
    <source>
        <dbReference type="EMBL" id="PUU83439.1"/>
    </source>
</evidence>
<comment type="caution">
    <text evidence="1">The sequence shown here is derived from an EMBL/GenBank/DDBJ whole genome shotgun (WGS) entry which is preliminary data.</text>
</comment>
<organism evidence="1 2">
    <name type="scientific">Tuber borchii</name>
    <name type="common">White truffle</name>
    <dbReference type="NCBI Taxonomy" id="42251"/>
    <lineage>
        <taxon>Eukaryota</taxon>
        <taxon>Fungi</taxon>
        <taxon>Dikarya</taxon>
        <taxon>Ascomycota</taxon>
        <taxon>Pezizomycotina</taxon>
        <taxon>Pezizomycetes</taxon>
        <taxon>Pezizales</taxon>
        <taxon>Tuberaceae</taxon>
        <taxon>Tuber</taxon>
    </lineage>
</organism>
<evidence type="ECO:0000313" key="2">
    <source>
        <dbReference type="Proteomes" id="UP000244722"/>
    </source>
</evidence>
<proteinExistence type="predicted"/>
<dbReference type="OrthoDB" id="5379605at2759"/>
<reference evidence="1 2" key="1">
    <citation type="submission" date="2017-04" db="EMBL/GenBank/DDBJ databases">
        <title>Draft genome sequence of Tuber borchii Vittad., a whitish edible truffle.</title>
        <authorList>
            <consortium name="DOE Joint Genome Institute"/>
            <person name="Murat C."/>
            <person name="Kuo A."/>
            <person name="Barry K.W."/>
            <person name="Clum A."/>
            <person name="Dockter R.B."/>
            <person name="Fauchery L."/>
            <person name="Iotti M."/>
            <person name="Kohler A."/>
            <person name="Labutti K."/>
            <person name="Lindquist E.A."/>
            <person name="Lipzen A."/>
            <person name="Ohm R.A."/>
            <person name="Wang M."/>
            <person name="Grigoriev I.V."/>
            <person name="Zambonelli A."/>
            <person name="Martin F.M."/>
        </authorList>
    </citation>
    <scope>NUCLEOTIDE SEQUENCE [LARGE SCALE GENOMIC DNA]</scope>
    <source>
        <strain evidence="1 2">Tbo3840</strain>
    </source>
</reference>
<dbReference type="AlphaFoldDB" id="A0A2T7A6T2"/>
<gene>
    <name evidence="1" type="ORF">B9Z19DRAFT_1072670</name>
</gene>